<dbReference type="AlphaFoldDB" id="A0A9D1T135"/>
<dbReference type="InterPro" id="IPR012902">
    <property type="entry name" value="N_methyl_site"/>
</dbReference>
<keyword evidence="1" id="KW-0812">Transmembrane</keyword>
<gene>
    <name evidence="2" type="ORF">IAC75_03545</name>
</gene>
<reference evidence="2" key="1">
    <citation type="submission" date="2020-10" db="EMBL/GenBank/DDBJ databases">
        <authorList>
            <person name="Gilroy R."/>
        </authorList>
    </citation>
    <scope>NUCLEOTIDE SEQUENCE</scope>
    <source>
        <strain evidence="2">10669</strain>
    </source>
</reference>
<dbReference type="InterPro" id="IPR045584">
    <property type="entry name" value="Pilin-like"/>
</dbReference>
<organism evidence="2 3">
    <name type="scientific">Candidatus Spyradosoma merdigallinarum</name>
    <dbReference type="NCBI Taxonomy" id="2840950"/>
    <lineage>
        <taxon>Bacteria</taxon>
        <taxon>Pseudomonadati</taxon>
        <taxon>Verrucomicrobiota</taxon>
        <taxon>Opitutia</taxon>
        <taxon>Opitutia incertae sedis</taxon>
        <taxon>Candidatus Spyradosoma</taxon>
    </lineage>
</organism>
<feature type="transmembrane region" description="Helical" evidence="1">
    <location>
        <begin position="21"/>
        <end position="45"/>
    </location>
</feature>
<evidence type="ECO:0000256" key="1">
    <source>
        <dbReference type="SAM" id="Phobius"/>
    </source>
</evidence>
<dbReference type="Gene3D" id="3.30.700.10">
    <property type="entry name" value="Glycoprotein, Type 4 Pilin"/>
    <property type="match status" value="1"/>
</dbReference>
<proteinExistence type="predicted"/>
<keyword evidence="1" id="KW-1133">Transmembrane helix</keyword>
<dbReference type="Pfam" id="PF07963">
    <property type="entry name" value="N_methyl"/>
    <property type="match status" value="1"/>
</dbReference>
<reference evidence="2" key="2">
    <citation type="journal article" date="2021" name="PeerJ">
        <title>Extensive microbial diversity within the chicken gut microbiome revealed by metagenomics and culture.</title>
        <authorList>
            <person name="Gilroy R."/>
            <person name="Ravi A."/>
            <person name="Getino M."/>
            <person name="Pursley I."/>
            <person name="Horton D.L."/>
            <person name="Alikhan N.F."/>
            <person name="Baker D."/>
            <person name="Gharbi K."/>
            <person name="Hall N."/>
            <person name="Watson M."/>
            <person name="Adriaenssens E.M."/>
            <person name="Foster-Nyarko E."/>
            <person name="Jarju S."/>
            <person name="Secka A."/>
            <person name="Antonio M."/>
            <person name="Oren A."/>
            <person name="Chaudhuri R.R."/>
            <person name="La Ragione R."/>
            <person name="Hildebrand F."/>
            <person name="Pallen M.J."/>
        </authorList>
    </citation>
    <scope>NUCLEOTIDE SEQUENCE</scope>
    <source>
        <strain evidence="2">10669</strain>
    </source>
</reference>
<comment type="caution">
    <text evidence="2">The sequence shown here is derived from an EMBL/GenBank/DDBJ whole genome shotgun (WGS) entry which is preliminary data.</text>
</comment>
<dbReference type="NCBIfam" id="TIGR02532">
    <property type="entry name" value="IV_pilin_GFxxxE"/>
    <property type="match status" value="1"/>
</dbReference>
<sequence>MSFPIRPMRHHLRSRLQARKAFTLVEILIVVVLLGVIVAAAVPAISQYKAAQAQTVMINDGQRLGAAAQGYFAETLERAVTVKYNPATGAIGAPAAFRMQDGNRIAPDYVLPGNEIRITFDTKEAFTLKHPEGGSYTFSDKGDLSRSE</sequence>
<name>A0A9D1T135_9BACT</name>
<keyword evidence="1" id="KW-0472">Membrane</keyword>
<dbReference type="SUPFAM" id="SSF54523">
    <property type="entry name" value="Pili subunits"/>
    <property type="match status" value="1"/>
</dbReference>
<accession>A0A9D1T135</accession>
<dbReference type="EMBL" id="DVOG01000091">
    <property type="protein sequence ID" value="HIV04210.1"/>
    <property type="molecule type" value="Genomic_DNA"/>
</dbReference>
<dbReference type="Proteomes" id="UP000886812">
    <property type="component" value="Unassembled WGS sequence"/>
</dbReference>
<protein>
    <submittedName>
        <fullName evidence="2">Prepilin-type N-terminal cleavage/methylation domain-containing protein</fullName>
    </submittedName>
</protein>
<evidence type="ECO:0000313" key="3">
    <source>
        <dbReference type="Proteomes" id="UP000886812"/>
    </source>
</evidence>
<evidence type="ECO:0000313" key="2">
    <source>
        <dbReference type="EMBL" id="HIV04210.1"/>
    </source>
</evidence>